<comment type="caution">
    <text evidence="3">The sequence shown here is derived from an EMBL/GenBank/DDBJ whole genome shotgun (WGS) entry which is preliminary data.</text>
</comment>
<reference evidence="3" key="2">
    <citation type="submission" date="2023-05" db="EMBL/GenBank/DDBJ databases">
        <authorList>
            <consortium name="Lawrence Berkeley National Laboratory"/>
            <person name="Steindorff A."/>
            <person name="Hensen N."/>
            <person name="Bonometti L."/>
            <person name="Westerberg I."/>
            <person name="Brannstrom I.O."/>
            <person name="Guillou S."/>
            <person name="Cros-Aarteil S."/>
            <person name="Calhoun S."/>
            <person name="Haridas S."/>
            <person name="Kuo A."/>
            <person name="Mondo S."/>
            <person name="Pangilinan J."/>
            <person name="Riley R."/>
            <person name="Labutti K."/>
            <person name="Andreopoulos B."/>
            <person name="Lipzen A."/>
            <person name="Chen C."/>
            <person name="Yanf M."/>
            <person name="Daum C."/>
            <person name="Ng V."/>
            <person name="Clum A."/>
            <person name="Ohm R."/>
            <person name="Martin F."/>
            <person name="Silar P."/>
            <person name="Natvig D."/>
            <person name="Lalanne C."/>
            <person name="Gautier V."/>
            <person name="Ament-Velasquez S.L."/>
            <person name="Kruys A."/>
            <person name="Hutchinson M.I."/>
            <person name="Powell A.J."/>
            <person name="Barry K."/>
            <person name="Miller A.N."/>
            <person name="Grigoriev I.V."/>
            <person name="Debuchy R."/>
            <person name="Gladieux P."/>
            <person name="Thoren M.H."/>
            <person name="Johannesson H."/>
        </authorList>
    </citation>
    <scope>NUCLEOTIDE SEQUENCE</scope>
    <source>
        <strain evidence="3">PSN309</strain>
    </source>
</reference>
<dbReference type="Proteomes" id="UP001302126">
    <property type="component" value="Unassembled WGS sequence"/>
</dbReference>
<name>A0AAN7AP22_9PEZI</name>
<evidence type="ECO:0000313" key="3">
    <source>
        <dbReference type="EMBL" id="KAK4193824.1"/>
    </source>
</evidence>
<gene>
    <name evidence="3" type="ORF">QBC35DRAFT_7277</name>
</gene>
<evidence type="ECO:0000256" key="1">
    <source>
        <dbReference type="SAM" id="MobiDB-lite"/>
    </source>
</evidence>
<proteinExistence type="predicted"/>
<feature type="compositionally biased region" description="Low complexity" evidence="1">
    <location>
        <begin position="70"/>
        <end position="79"/>
    </location>
</feature>
<protein>
    <recommendedName>
        <fullName evidence="5">Secreted protein</fullName>
    </recommendedName>
</protein>
<feature type="signal peptide" evidence="2">
    <location>
        <begin position="1"/>
        <end position="35"/>
    </location>
</feature>
<organism evidence="3 4">
    <name type="scientific">Podospora australis</name>
    <dbReference type="NCBI Taxonomy" id="1536484"/>
    <lineage>
        <taxon>Eukaryota</taxon>
        <taxon>Fungi</taxon>
        <taxon>Dikarya</taxon>
        <taxon>Ascomycota</taxon>
        <taxon>Pezizomycotina</taxon>
        <taxon>Sordariomycetes</taxon>
        <taxon>Sordariomycetidae</taxon>
        <taxon>Sordariales</taxon>
        <taxon>Podosporaceae</taxon>
        <taxon>Podospora</taxon>
    </lineage>
</organism>
<evidence type="ECO:0000256" key="2">
    <source>
        <dbReference type="SAM" id="SignalP"/>
    </source>
</evidence>
<evidence type="ECO:0000313" key="4">
    <source>
        <dbReference type="Proteomes" id="UP001302126"/>
    </source>
</evidence>
<keyword evidence="4" id="KW-1185">Reference proteome</keyword>
<accession>A0AAN7AP22</accession>
<feature type="region of interest" description="Disordered" evidence="1">
    <location>
        <begin position="55"/>
        <end position="79"/>
    </location>
</feature>
<reference evidence="3" key="1">
    <citation type="journal article" date="2023" name="Mol. Phylogenet. Evol.">
        <title>Genome-scale phylogeny and comparative genomics of the fungal order Sordariales.</title>
        <authorList>
            <person name="Hensen N."/>
            <person name="Bonometti L."/>
            <person name="Westerberg I."/>
            <person name="Brannstrom I.O."/>
            <person name="Guillou S."/>
            <person name="Cros-Aarteil S."/>
            <person name="Calhoun S."/>
            <person name="Haridas S."/>
            <person name="Kuo A."/>
            <person name="Mondo S."/>
            <person name="Pangilinan J."/>
            <person name="Riley R."/>
            <person name="LaButti K."/>
            <person name="Andreopoulos B."/>
            <person name="Lipzen A."/>
            <person name="Chen C."/>
            <person name="Yan M."/>
            <person name="Daum C."/>
            <person name="Ng V."/>
            <person name="Clum A."/>
            <person name="Steindorff A."/>
            <person name="Ohm R.A."/>
            <person name="Martin F."/>
            <person name="Silar P."/>
            <person name="Natvig D.O."/>
            <person name="Lalanne C."/>
            <person name="Gautier V."/>
            <person name="Ament-Velasquez S.L."/>
            <person name="Kruys A."/>
            <person name="Hutchinson M.I."/>
            <person name="Powell A.J."/>
            <person name="Barry K."/>
            <person name="Miller A.N."/>
            <person name="Grigoriev I.V."/>
            <person name="Debuchy R."/>
            <person name="Gladieux P."/>
            <person name="Hiltunen Thoren M."/>
            <person name="Johannesson H."/>
        </authorList>
    </citation>
    <scope>NUCLEOTIDE SEQUENCE</scope>
    <source>
        <strain evidence="3">PSN309</strain>
    </source>
</reference>
<dbReference type="AlphaFoldDB" id="A0AAN7AP22"/>
<keyword evidence="2" id="KW-0732">Signal</keyword>
<feature type="chain" id="PRO_5042984139" description="Secreted protein" evidence="2">
    <location>
        <begin position="36"/>
        <end position="249"/>
    </location>
</feature>
<evidence type="ECO:0008006" key="5">
    <source>
        <dbReference type="Google" id="ProtNLM"/>
    </source>
</evidence>
<sequence length="249" mass="27580">MFYNSSPVSRIWYPQTPLSFSLLVLCLCCSGKSSCFLTPSSYKFFATEISHQGSDGRAQSARRKTRHAASSPSSSSYLSKYARPKHHHHLEAKTLSKVPLVYCTDMLNVPVTIPSVSSRHNPGCSSEQSLQRSGQSWQGWQCWHSRSPPGFVAAMSPPSLQIPSLSPDHSTCRRGHLPLVAYRPHRDSSDSFEGKAIASLHQGGGLVRIGETFPQPLFLLSCCSCPRMHTFPRVDGLNPISPLFSKHRR</sequence>
<dbReference type="EMBL" id="MU864350">
    <property type="protein sequence ID" value="KAK4193824.1"/>
    <property type="molecule type" value="Genomic_DNA"/>
</dbReference>